<dbReference type="AlphaFoldDB" id="A0A3A2ZR55"/>
<organism evidence="2 3">
    <name type="scientific">Aspergillus sclerotialis</name>
    <dbReference type="NCBI Taxonomy" id="2070753"/>
    <lineage>
        <taxon>Eukaryota</taxon>
        <taxon>Fungi</taxon>
        <taxon>Dikarya</taxon>
        <taxon>Ascomycota</taxon>
        <taxon>Pezizomycotina</taxon>
        <taxon>Eurotiomycetes</taxon>
        <taxon>Eurotiomycetidae</taxon>
        <taxon>Eurotiales</taxon>
        <taxon>Aspergillaceae</taxon>
        <taxon>Aspergillus</taxon>
        <taxon>Aspergillus subgen. Polypaecilum</taxon>
    </lineage>
</organism>
<dbReference type="PANTHER" id="PTHR12203">
    <property type="entry name" value="KDEL LYS-ASP-GLU-LEU CONTAINING - RELATED"/>
    <property type="match status" value="1"/>
</dbReference>
<name>A0A3A2ZR55_9EURO</name>
<dbReference type="GO" id="GO:0016740">
    <property type="term" value="F:transferase activity"/>
    <property type="evidence" value="ECO:0007669"/>
    <property type="project" value="UniProtKB-KW"/>
</dbReference>
<dbReference type="Proteomes" id="UP000266188">
    <property type="component" value="Unassembled WGS sequence"/>
</dbReference>
<evidence type="ECO:0000259" key="1">
    <source>
        <dbReference type="SMART" id="SM00672"/>
    </source>
</evidence>
<dbReference type="Pfam" id="PF05686">
    <property type="entry name" value="Glyco_transf_90"/>
    <property type="match status" value="1"/>
</dbReference>
<dbReference type="SMART" id="SM00672">
    <property type="entry name" value="CAP10"/>
    <property type="match status" value="1"/>
</dbReference>
<gene>
    <name evidence="2" type="ORF">PHISCL_07266</name>
</gene>
<proteinExistence type="predicted"/>
<dbReference type="EMBL" id="MVGC01000311">
    <property type="protein sequence ID" value="RJE20395.1"/>
    <property type="molecule type" value="Genomic_DNA"/>
</dbReference>
<dbReference type="InterPro" id="IPR006598">
    <property type="entry name" value="CAP10"/>
</dbReference>
<evidence type="ECO:0000313" key="3">
    <source>
        <dbReference type="Proteomes" id="UP000266188"/>
    </source>
</evidence>
<feature type="domain" description="Glycosyl transferase CAP10" evidence="1">
    <location>
        <begin position="167"/>
        <end position="434"/>
    </location>
</feature>
<accession>A0A3A2ZR55</accession>
<keyword evidence="2" id="KW-0808">Transferase</keyword>
<reference evidence="3" key="1">
    <citation type="submission" date="2017-02" db="EMBL/GenBank/DDBJ databases">
        <authorList>
            <person name="Tafer H."/>
            <person name="Lopandic K."/>
        </authorList>
    </citation>
    <scope>NUCLEOTIDE SEQUENCE [LARGE SCALE GENOMIC DNA]</scope>
    <source>
        <strain evidence="3">CBS 366.77</strain>
    </source>
</reference>
<dbReference type="OrthoDB" id="202415at2759"/>
<sequence>MEKATHEFHETLNNQSETYIAADEEYRRRYRIEPPPGFEEWFQFASAHQSPIIDDFDVIYSSIRPFLNLSGREINENLNNARNLPNKELWSCTFFGSSLKTECSHDNLNHLDEPRVILPTPIHIHDGVNIKDQSKQATWNPVSNACAHQIDKSQTKEPHPVSRTEPELPFVTDPALEKDLCLHPEYSRMHGLFLSPKTFRPIEGLLPVLSPGSPSTMGDVLFPCPAYVEPEFQYNANKDIDWEKKQNKLYWAGSTTGGYAVNEDWRQFQRQRFVSLAQNLERRHYSYLYQNRDGSINIWKSTFLNSRLFDVAISRLNQCEIKYCRDEMHYFDIHSWADKDRYLQSRLVFDLDGNGISGRFYSLLASKSAVLKQTLLREWHDDRLKPWVHYIPVSQSMEELPEMVRYFTSKKGQEKAREIAENGRDWFSKSFRQKI</sequence>
<dbReference type="PANTHER" id="PTHR12203:SF61">
    <property type="entry name" value="CAPSULE PROTEIN"/>
    <property type="match status" value="1"/>
</dbReference>
<keyword evidence="3" id="KW-1185">Reference proteome</keyword>
<comment type="caution">
    <text evidence="2">The sequence shown here is derived from an EMBL/GenBank/DDBJ whole genome shotgun (WGS) entry which is preliminary data.</text>
</comment>
<dbReference type="InterPro" id="IPR051091">
    <property type="entry name" value="O-Glucosyltr/Glycosyltrsf_90"/>
</dbReference>
<protein>
    <submittedName>
        <fullName evidence="2">Glycosyltransferase family 90 protein</fullName>
    </submittedName>
</protein>
<evidence type="ECO:0000313" key="2">
    <source>
        <dbReference type="EMBL" id="RJE20395.1"/>
    </source>
</evidence>